<evidence type="ECO:0000256" key="3">
    <source>
        <dbReference type="ARBA" id="ARBA00022692"/>
    </source>
</evidence>
<feature type="transmembrane region" description="Helical" evidence="6">
    <location>
        <begin position="367"/>
        <end position="389"/>
    </location>
</feature>
<dbReference type="EMBL" id="QPJU01000006">
    <property type="protein sequence ID" value="RCX09135.1"/>
    <property type="molecule type" value="Genomic_DNA"/>
</dbReference>
<dbReference type="GO" id="GO:0005886">
    <property type="term" value="C:plasma membrane"/>
    <property type="evidence" value="ECO:0007669"/>
    <property type="project" value="TreeGrafter"/>
</dbReference>
<evidence type="ECO:0000259" key="7">
    <source>
        <dbReference type="PROSITE" id="PS50850"/>
    </source>
</evidence>
<protein>
    <submittedName>
        <fullName evidence="8">ACS family tartrate transporter-like MFS transporter</fullName>
    </submittedName>
</protein>
<dbReference type="PROSITE" id="PS50850">
    <property type="entry name" value="MFS"/>
    <property type="match status" value="1"/>
</dbReference>
<keyword evidence="2" id="KW-0813">Transport</keyword>
<feature type="transmembrane region" description="Helical" evidence="6">
    <location>
        <begin position="246"/>
        <end position="267"/>
    </location>
</feature>
<accession>A0A369AJ73</accession>
<dbReference type="Proteomes" id="UP000252174">
    <property type="component" value="Unassembled WGS sequence"/>
</dbReference>
<name>A0A369AJ73_9BURK</name>
<dbReference type="PANTHER" id="PTHR43791">
    <property type="entry name" value="PERMEASE-RELATED"/>
    <property type="match status" value="1"/>
</dbReference>
<evidence type="ECO:0000256" key="6">
    <source>
        <dbReference type="SAM" id="Phobius"/>
    </source>
</evidence>
<keyword evidence="5 6" id="KW-0472">Membrane</keyword>
<dbReference type="OrthoDB" id="5441967at2"/>
<proteinExistence type="predicted"/>
<gene>
    <name evidence="8" type="ORF">DFR45_10623</name>
</gene>
<keyword evidence="4 6" id="KW-1133">Transmembrane helix</keyword>
<feature type="transmembrane region" description="Helical" evidence="6">
    <location>
        <begin position="178"/>
        <end position="197"/>
    </location>
</feature>
<comment type="subcellular location">
    <subcellularLocation>
        <location evidence="1">Membrane</location>
        <topology evidence="1">Multi-pass membrane protein</topology>
    </subcellularLocation>
</comment>
<feature type="transmembrane region" description="Helical" evidence="6">
    <location>
        <begin position="48"/>
        <end position="67"/>
    </location>
</feature>
<feature type="transmembrane region" description="Helical" evidence="6">
    <location>
        <begin position="108"/>
        <end position="131"/>
    </location>
</feature>
<dbReference type="SUPFAM" id="SSF103473">
    <property type="entry name" value="MFS general substrate transporter"/>
    <property type="match status" value="1"/>
</dbReference>
<feature type="transmembrane region" description="Helical" evidence="6">
    <location>
        <begin position="401"/>
        <end position="423"/>
    </location>
</feature>
<feature type="transmembrane region" description="Helical" evidence="6">
    <location>
        <begin position="334"/>
        <end position="355"/>
    </location>
</feature>
<dbReference type="GO" id="GO:0022857">
    <property type="term" value="F:transmembrane transporter activity"/>
    <property type="evidence" value="ECO:0007669"/>
    <property type="project" value="InterPro"/>
</dbReference>
<dbReference type="RefSeq" id="WP_114483472.1">
    <property type="nucleotide sequence ID" value="NZ_QPJU01000006.1"/>
</dbReference>
<feature type="transmembrane region" description="Helical" evidence="6">
    <location>
        <begin position="143"/>
        <end position="166"/>
    </location>
</feature>
<keyword evidence="9" id="KW-1185">Reference proteome</keyword>
<evidence type="ECO:0000313" key="9">
    <source>
        <dbReference type="Proteomes" id="UP000252174"/>
    </source>
</evidence>
<keyword evidence="3 6" id="KW-0812">Transmembrane</keyword>
<sequence length="436" mass="46374">MSTTAIQPIVTKAARRLMPFLGLLFLLSFLDRANVSFAALGMNQDLGFTPTVYALGVGFFFFGYVLFEVPSNMMIEKIGARRWIAPLTIAWGCVAMLMAFIHSANSFFALRFLLGMAEAGLLPGLFLYLTYWFPAEYRGRMSAFIMAAMPVALIISGPMSGAILGIESLHGLAGLKNWQWMFILEGLPTLLAGLAVYRLMPDRPRDAAWLRPDEAQALEDALARENQQATPQHRSSLRDGLLSTPVIFLSLAYFGGLIGSFGIIFWVPQIVRGFGASTLQTGFISAIPFIVALVAIITLGRYVDRTGRRFSVAIAGLLAGALGLWLAGHTTDPVLAIAALSLGAAGIMGSTGGFWTLPQLYLKGSAIAGAFAMINSVGALGGFVGPYIIGWAKEHSGGFGLGLTLLSLGPLAAAGLVALLGVVRRPHPTAARATTA</sequence>
<dbReference type="CDD" id="cd17319">
    <property type="entry name" value="MFS_ExuT_GudP_like"/>
    <property type="match status" value="1"/>
</dbReference>
<dbReference type="InterPro" id="IPR020846">
    <property type="entry name" value="MFS_dom"/>
</dbReference>
<dbReference type="InterPro" id="IPR011701">
    <property type="entry name" value="MFS"/>
</dbReference>
<dbReference type="Gene3D" id="1.20.1250.20">
    <property type="entry name" value="MFS general substrate transporter like domains"/>
    <property type="match status" value="2"/>
</dbReference>
<reference evidence="8 9" key="1">
    <citation type="submission" date="2018-07" db="EMBL/GenBank/DDBJ databases">
        <title>Genomic Encyclopedia of Type Strains, Phase IV (KMG-IV): sequencing the most valuable type-strain genomes for metagenomic binning, comparative biology and taxonomic classification.</title>
        <authorList>
            <person name="Goeker M."/>
        </authorList>
    </citation>
    <scope>NUCLEOTIDE SEQUENCE [LARGE SCALE GENOMIC DNA]</scope>
    <source>
        <strain evidence="8 9">DSM 100911</strain>
    </source>
</reference>
<evidence type="ECO:0000256" key="2">
    <source>
        <dbReference type="ARBA" id="ARBA00022448"/>
    </source>
</evidence>
<dbReference type="FunFam" id="1.20.1250.20:FF:000018">
    <property type="entry name" value="MFS transporter permease"/>
    <property type="match status" value="1"/>
</dbReference>
<feature type="domain" description="Major facilitator superfamily (MFS) profile" evidence="7">
    <location>
        <begin position="17"/>
        <end position="427"/>
    </location>
</feature>
<dbReference type="PANTHER" id="PTHR43791:SF100">
    <property type="entry name" value="SUGAR TRANSPORTER"/>
    <property type="match status" value="1"/>
</dbReference>
<feature type="transmembrane region" description="Helical" evidence="6">
    <location>
        <begin position="279"/>
        <end position="303"/>
    </location>
</feature>
<dbReference type="Pfam" id="PF07690">
    <property type="entry name" value="MFS_1"/>
    <property type="match status" value="1"/>
</dbReference>
<dbReference type="InterPro" id="IPR036259">
    <property type="entry name" value="MFS_trans_sf"/>
</dbReference>
<organism evidence="8 9">
    <name type="scientific">Extensimonas vulgaris</name>
    <dbReference type="NCBI Taxonomy" id="1031594"/>
    <lineage>
        <taxon>Bacteria</taxon>
        <taxon>Pseudomonadati</taxon>
        <taxon>Pseudomonadota</taxon>
        <taxon>Betaproteobacteria</taxon>
        <taxon>Burkholderiales</taxon>
        <taxon>Comamonadaceae</taxon>
        <taxon>Extensimonas</taxon>
    </lineage>
</organism>
<evidence type="ECO:0000256" key="4">
    <source>
        <dbReference type="ARBA" id="ARBA00022989"/>
    </source>
</evidence>
<comment type="caution">
    <text evidence="8">The sequence shown here is derived from an EMBL/GenBank/DDBJ whole genome shotgun (WGS) entry which is preliminary data.</text>
</comment>
<dbReference type="AlphaFoldDB" id="A0A369AJ73"/>
<evidence type="ECO:0000313" key="8">
    <source>
        <dbReference type="EMBL" id="RCX09135.1"/>
    </source>
</evidence>
<evidence type="ECO:0000256" key="5">
    <source>
        <dbReference type="ARBA" id="ARBA00023136"/>
    </source>
</evidence>
<feature type="transmembrane region" description="Helical" evidence="6">
    <location>
        <begin position="310"/>
        <end position="328"/>
    </location>
</feature>
<feature type="transmembrane region" description="Helical" evidence="6">
    <location>
        <begin position="83"/>
        <end position="102"/>
    </location>
</feature>
<evidence type="ECO:0000256" key="1">
    <source>
        <dbReference type="ARBA" id="ARBA00004141"/>
    </source>
</evidence>